<dbReference type="EMBL" id="AF234678">
    <property type="protein sequence ID" value="AAF37880.1"/>
    <property type="molecule type" value="Genomic_DNA"/>
</dbReference>
<feature type="transmembrane region" description="Helical" evidence="1">
    <location>
        <begin position="39"/>
        <end position="57"/>
    </location>
</feature>
<proteinExistence type="predicted"/>
<evidence type="ECO:0000313" key="2">
    <source>
        <dbReference type="EMBL" id="AAF37881.1"/>
    </source>
</evidence>
<evidence type="ECO:0000256" key="1">
    <source>
        <dbReference type="SAM" id="Phobius"/>
    </source>
</evidence>
<gene>
    <name evidence="2" type="primary">PHR2B</name>
</gene>
<sequence>MGILVYSLFQVEKRFQAVRWFSYCMMIRVPKWLRRCRSIKFYSLYYYLIIFAPYICFS</sequence>
<protein>
    <submittedName>
        <fullName evidence="2">Pheromone 2 binding protein</fullName>
    </submittedName>
</protein>
<organism evidence="2">
    <name type="scientific">Euplotoides octocarinatus</name>
    <name type="common">Freshwater ciliate</name>
    <name type="synonym">Euplotes octocarinatus</name>
    <dbReference type="NCBI Taxonomy" id="2716877"/>
    <lineage>
        <taxon>Eukaryota</taxon>
        <taxon>Sar</taxon>
        <taxon>Alveolata</taxon>
        <taxon>Ciliophora</taxon>
        <taxon>Intramacronucleata</taxon>
        <taxon>Spirotrichea</taxon>
        <taxon>Hypotrichia</taxon>
        <taxon>Euplotida</taxon>
        <taxon>Euplotidae</taxon>
        <taxon>Euplotes</taxon>
    </lineage>
</organism>
<keyword evidence="1" id="KW-0812">Transmembrane</keyword>
<dbReference type="AlphaFoldDB" id="Q9N6T6"/>
<keyword evidence="1" id="KW-1133">Transmembrane helix</keyword>
<reference evidence="2" key="1">
    <citation type="submission" date="2000-02" db="EMBL/GenBank/DDBJ databases">
        <title>Identification and Characterization of a Pheromone 2 binding protein of Euplotes octocarinatus.</title>
        <authorList>
            <person name="Mollenbeck M."/>
        </authorList>
    </citation>
    <scope>NUCLEOTIDE SEQUENCE</scope>
</reference>
<keyword evidence="1" id="KW-0472">Membrane</keyword>
<dbReference type="EMBL" id="AF234679">
    <property type="protein sequence ID" value="AAF37881.1"/>
    <property type="molecule type" value="Genomic_DNA"/>
</dbReference>
<accession>Q9N6T6</accession>
<name>Q9N6T6_EUPOC</name>